<name>W7XF39_TETTS</name>
<dbReference type="KEGG" id="tet:TTHERM_000780769"/>
<gene>
    <name evidence="1" type="ORF">TTHERM_000780769</name>
</gene>
<dbReference type="GeneID" id="24440643"/>
<organism evidence="1 2">
    <name type="scientific">Tetrahymena thermophila (strain SB210)</name>
    <dbReference type="NCBI Taxonomy" id="312017"/>
    <lineage>
        <taxon>Eukaryota</taxon>
        <taxon>Sar</taxon>
        <taxon>Alveolata</taxon>
        <taxon>Ciliophora</taxon>
        <taxon>Intramacronucleata</taxon>
        <taxon>Oligohymenophorea</taxon>
        <taxon>Hymenostomatida</taxon>
        <taxon>Tetrahymenina</taxon>
        <taxon>Tetrahymenidae</taxon>
        <taxon>Tetrahymena</taxon>
    </lineage>
</organism>
<proteinExistence type="predicted"/>
<dbReference type="InterPro" id="IPR036410">
    <property type="entry name" value="HSP_DnaJ_Cys-rich_dom_sf"/>
</dbReference>
<keyword evidence="2" id="KW-1185">Reference proteome</keyword>
<evidence type="ECO:0000313" key="2">
    <source>
        <dbReference type="Proteomes" id="UP000009168"/>
    </source>
</evidence>
<dbReference type="AlphaFoldDB" id="W7XF39"/>
<dbReference type="InParanoid" id="W7XF39"/>
<dbReference type="RefSeq" id="XP_012656080.1">
    <property type="nucleotide sequence ID" value="XM_012800626.1"/>
</dbReference>
<accession>W7XF39</accession>
<dbReference type="SUPFAM" id="SSF57938">
    <property type="entry name" value="DnaJ/Hsp40 cysteine-rich domain"/>
    <property type="match status" value="1"/>
</dbReference>
<dbReference type="EMBL" id="GG662313">
    <property type="protein sequence ID" value="EWS71379.1"/>
    <property type="molecule type" value="Genomic_DNA"/>
</dbReference>
<dbReference type="Proteomes" id="UP000009168">
    <property type="component" value="Unassembled WGS sequence"/>
</dbReference>
<sequence>MGSAESYVKNDVQIPDWSRYCPTCGSTGYIQSRELCSNCNGQGYVFEKNYQSHGGVCSNYENTKCCSYCHGKGESREREPCKDC</sequence>
<reference evidence="2" key="1">
    <citation type="journal article" date="2006" name="PLoS Biol.">
        <title>Macronuclear genome sequence of the ciliate Tetrahymena thermophila, a model eukaryote.</title>
        <authorList>
            <person name="Eisen J.A."/>
            <person name="Coyne R.S."/>
            <person name="Wu M."/>
            <person name="Wu D."/>
            <person name="Thiagarajan M."/>
            <person name="Wortman J.R."/>
            <person name="Badger J.H."/>
            <person name="Ren Q."/>
            <person name="Amedeo P."/>
            <person name="Jones K.M."/>
            <person name="Tallon L.J."/>
            <person name="Delcher A.L."/>
            <person name="Salzberg S.L."/>
            <person name="Silva J.C."/>
            <person name="Haas B.J."/>
            <person name="Majoros W.H."/>
            <person name="Farzad M."/>
            <person name="Carlton J.M."/>
            <person name="Smith R.K. Jr."/>
            <person name="Garg J."/>
            <person name="Pearlman R.E."/>
            <person name="Karrer K.M."/>
            <person name="Sun L."/>
            <person name="Manning G."/>
            <person name="Elde N.C."/>
            <person name="Turkewitz A.P."/>
            <person name="Asai D.J."/>
            <person name="Wilkes D.E."/>
            <person name="Wang Y."/>
            <person name="Cai H."/>
            <person name="Collins K."/>
            <person name="Stewart B.A."/>
            <person name="Lee S.R."/>
            <person name="Wilamowska K."/>
            <person name="Weinberg Z."/>
            <person name="Ruzzo W.L."/>
            <person name="Wloga D."/>
            <person name="Gaertig J."/>
            <person name="Frankel J."/>
            <person name="Tsao C.-C."/>
            <person name="Gorovsky M.A."/>
            <person name="Keeling P.J."/>
            <person name="Waller R.F."/>
            <person name="Patron N.J."/>
            <person name="Cherry J.M."/>
            <person name="Stover N.A."/>
            <person name="Krieger C.J."/>
            <person name="del Toro C."/>
            <person name="Ryder H.F."/>
            <person name="Williamson S.C."/>
            <person name="Barbeau R.A."/>
            <person name="Hamilton E.P."/>
            <person name="Orias E."/>
        </authorList>
    </citation>
    <scope>NUCLEOTIDE SEQUENCE [LARGE SCALE GENOMIC DNA]</scope>
    <source>
        <strain evidence="2">SB210</strain>
    </source>
</reference>
<evidence type="ECO:0000313" key="1">
    <source>
        <dbReference type="EMBL" id="EWS71379.1"/>
    </source>
</evidence>
<dbReference type="Gene3D" id="6.20.20.10">
    <property type="match status" value="1"/>
</dbReference>
<protein>
    <submittedName>
        <fullName evidence="1">Uncharacterized protein</fullName>
    </submittedName>
</protein>